<protein>
    <submittedName>
        <fullName evidence="2">Uncharacterized protein</fullName>
    </submittedName>
</protein>
<accession>A0A6A6VIE8</accession>
<dbReference type="Proteomes" id="UP000799440">
    <property type="component" value="Unassembled WGS sequence"/>
</dbReference>
<reference evidence="2" key="1">
    <citation type="journal article" date="2020" name="Stud. Mycol.">
        <title>101 Dothideomycetes genomes: a test case for predicting lifestyles and emergence of pathogens.</title>
        <authorList>
            <person name="Haridas S."/>
            <person name="Albert R."/>
            <person name="Binder M."/>
            <person name="Bloem J."/>
            <person name="Labutti K."/>
            <person name="Salamov A."/>
            <person name="Andreopoulos B."/>
            <person name="Baker S."/>
            <person name="Barry K."/>
            <person name="Bills G."/>
            <person name="Bluhm B."/>
            <person name="Cannon C."/>
            <person name="Castanera R."/>
            <person name="Culley D."/>
            <person name="Daum C."/>
            <person name="Ezra D."/>
            <person name="Gonzalez J."/>
            <person name="Henrissat B."/>
            <person name="Kuo A."/>
            <person name="Liang C."/>
            <person name="Lipzen A."/>
            <person name="Lutzoni F."/>
            <person name="Magnuson J."/>
            <person name="Mondo S."/>
            <person name="Nolan M."/>
            <person name="Ohm R."/>
            <person name="Pangilinan J."/>
            <person name="Park H.-J."/>
            <person name="Ramirez L."/>
            <person name="Alfaro M."/>
            <person name="Sun H."/>
            <person name="Tritt A."/>
            <person name="Yoshinaga Y."/>
            <person name="Zwiers L.-H."/>
            <person name="Turgeon B."/>
            <person name="Goodwin S."/>
            <person name="Spatafora J."/>
            <person name="Crous P."/>
            <person name="Grigoriev I."/>
        </authorList>
    </citation>
    <scope>NUCLEOTIDE SEQUENCE</scope>
    <source>
        <strain evidence="2">CBS 119925</strain>
    </source>
</reference>
<dbReference type="PROSITE" id="PS51257">
    <property type="entry name" value="PROKAR_LIPOPROTEIN"/>
    <property type="match status" value="1"/>
</dbReference>
<proteinExistence type="predicted"/>
<sequence>MGWMRGACSITRFACMCMYLSVLSGCGKGVGVDARDDLPGVCEILDFWVRCITPLEFCEGGMDGEAVELREREREREIGARARMGVWVRVGCSWAAGTGALVLLCQIGGQGKGYEEAVRVVLVRERKRP</sequence>
<name>A0A6A6VIE8_9PLEO</name>
<dbReference type="AlphaFoldDB" id="A0A6A6VIE8"/>
<evidence type="ECO:0000313" key="3">
    <source>
        <dbReference type="Proteomes" id="UP000799440"/>
    </source>
</evidence>
<feature type="chain" id="PRO_5025386305" evidence="1">
    <location>
        <begin position="30"/>
        <end position="129"/>
    </location>
</feature>
<evidence type="ECO:0000256" key="1">
    <source>
        <dbReference type="SAM" id="SignalP"/>
    </source>
</evidence>
<dbReference type="EMBL" id="MU006568">
    <property type="protein sequence ID" value="KAF2748887.1"/>
    <property type="molecule type" value="Genomic_DNA"/>
</dbReference>
<organism evidence="2 3">
    <name type="scientific">Sporormia fimetaria CBS 119925</name>
    <dbReference type="NCBI Taxonomy" id="1340428"/>
    <lineage>
        <taxon>Eukaryota</taxon>
        <taxon>Fungi</taxon>
        <taxon>Dikarya</taxon>
        <taxon>Ascomycota</taxon>
        <taxon>Pezizomycotina</taxon>
        <taxon>Dothideomycetes</taxon>
        <taxon>Pleosporomycetidae</taxon>
        <taxon>Pleosporales</taxon>
        <taxon>Sporormiaceae</taxon>
        <taxon>Sporormia</taxon>
    </lineage>
</organism>
<keyword evidence="1" id="KW-0732">Signal</keyword>
<evidence type="ECO:0000313" key="2">
    <source>
        <dbReference type="EMBL" id="KAF2748887.1"/>
    </source>
</evidence>
<feature type="signal peptide" evidence="1">
    <location>
        <begin position="1"/>
        <end position="29"/>
    </location>
</feature>
<gene>
    <name evidence="2" type="ORF">M011DRAFT_340557</name>
</gene>
<keyword evidence="3" id="KW-1185">Reference proteome</keyword>